<dbReference type="RefSeq" id="WP_378579971.1">
    <property type="nucleotide sequence ID" value="NZ_JBHSFQ010000044.1"/>
</dbReference>
<dbReference type="EMBL" id="JBHSFQ010000044">
    <property type="protein sequence ID" value="MFC4565721.1"/>
    <property type="molecule type" value="Genomic_DNA"/>
</dbReference>
<dbReference type="Proteomes" id="UP001595923">
    <property type="component" value="Unassembled WGS sequence"/>
</dbReference>
<gene>
    <name evidence="3" type="ORF">ACFO4E_28005</name>
</gene>
<organism evidence="3 4">
    <name type="scientific">Nocardiopsis mangrovi</name>
    <dbReference type="NCBI Taxonomy" id="1179818"/>
    <lineage>
        <taxon>Bacteria</taxon>
        <taxon>Bacillati</taxon>
        <taxon>Actinomycetota</taxon>
        <taxon>Actinomycetes</taxon>
        <taxon>Streptosporangiales</taxon>
        <taxon>Nocardiopsidaceae</taxon>
        <taxon>Nocardiopsis</taxon>
    </lineage>
</organism>
<dbReference type="InterPro" id="IPR000600">
    <property type="entry name" value="ROK"/>
</dbReference>
<proteinExistence type="inferred from homology"/>
<feature type="domain" description="HTH iclR-type" evidence="2">
    <location>
        <begin position="17"/>
        <end position="60"/>
    </location>
</feature>
<sequence length="410" mass="42441">MTKPVAGSMTGVRKFNTATVLSALRAADRPLRVLDLMEVTGLSRPTVETLAESLSEQGWAAGAEGVPLTGRPSPGRPARTYAFNARAGWVLGIDIGAHKVSACRADLRGRQLASARRSVSPDTPADQRLEEARTAVGDVLRGAASAPVLAACLATPGVVDPRRGRVLLAPALPGWDAVDFGAWARDFLDCPLDIDNDANLAAVAEQAVGVARDRSDVVFVLLGERLGTGITTGGRLLRGRDGAAGEIGYVRYGGPEPPPAGYGPLESHVNAHAIVRMAEEELARPGGSADSPLRRAFAAGEEDARLPALADGARAGDPAALRVLDRLCGRLAEVVAPLLLALNPELLVLGGGVSSMGDVLRAPLAEALAGSVLFPPELELSALGDRAVVTGAVHAALTRFEETTMADILA</sequence>
<evidence type="ECO:0000313" key="3">
    <source>
        <dbReference type="EMBL" id="MFC4565721.1"/>
    </source>
</evidence>
<comment type="similarity">
    <text evidence="1">Belongs to the ROK (NagC/XylR) family.</text>
</comment>
<dbReference type="Pfam" id="PF00480">
    <property type="entry name" value="ROK"/>
    <property type="match status" value="1"/>
</dbReference>
<dbReference type="Gene3D" id="3.30.420.40">
    <property type="match status" value="2"/>
</dbReference>
<dbReference type="PANTHER" id="PTHR18964:SF149">
    <property type="entry name" value="BIFUNCTIONAL UDP-N-ACETYLGLUCOSAMINE 2-EPIMERASE_N-ACETYLMANNOSAMINE KINASE"/>
    <property type="match status" value="1"/>
</dbReference>
<dbReference type="SUPFAM" id="SSF53067">
    <property type="entry name" value="Actin-like ATPase domain"/>
    <property type="match status" value="1"/>
</dbReference>
<dbReference type="InterPro" id="IPR005471">
    <property type="entry name" value="Tscrpt_reg_IclR_N"/>
</dbReference>
<dbReference type="InterPro" id="IPR043129">
    <property type="entry name" value="ATPase_NBD"/>
</dbReference>
<evidence type="ECO:0000259" key="2">
    <source>
        <dbReference type="Pfam" id="PF09339"/>
    </source>
</evidence>
<evidence type="ECO:0000313" key="4">
    <source>
        <dbReference type="Proteomes" id="UP001595923"/>
    </source>
</evidence>
<keyword evidence="4" id="KW-1185">Reference proteome</keyword>
<comment type="caution">
    <text evidence="3">The sequence shown here is derived from an EMBL/GenBank/DDBJ whole genome shotgun (WGS) entry which is preliminary data.</text>
</comment>
<dbReference type="InterPro" id="IPR036388">
    <property type="entry name" value="WH-like_DNA-bd_sf"/>
</dbReference>
<reference evidence="4" key="1">
    <citation type="journal article" date="2019" name="Int. J. Syst. Evol. Microbiol.">
        <title>The Global Catalogue of Microorganisms (GCM) 10K type strain sequencing project: providing services to taxonomists for standard genome sequencing and annotation.</title>
        <authorList>
            <consortium name="The Broad Institute Genomics Platform"/>
            <consortium name="The Broad Institute Genome Sequencing Center for Infectious Disease"/>
            <person name="Wu L."/>
            <person name="Ma J."/>
        </authorList>
    </citation>
    <scope>NUCLEOTIDE SEQUENCE [LARGE SCALE GENOMIC DNA]</scope>
    <source>
        <strain evidence="4">XZYJ18</strain>
    </source>
</reference>
<dbReference type="PANTHER" id="PTHR18964">
    <property type="entry name" value="ROK (REPRESSOR, ORF, KINASE) FAMILY"/>
    <property type="match status" value="1"/>
</dbReference>
<dbReference type="Gene3D" id="1.10.10.10">
    <property type="entry name" value="Winged helix-like DNA-binding domain superfamily/Winged helix DNA-binding domain"/>
    <property type="match status" value="1"/>
</dbReference>
<evidence type="ECO:0000256" key="1">
    <source>
        <dbReference type="ARBA" id="ARBA00006479"/>
    </source>
</evidence>
<name>A0ABV9E3N5_9ACTN</name>
<dbReference type="Pfam" id="PF09339">
    <property type="entry name" value="HTH_IclR"/>
    <property type="match status" value="1"/>
</dbReference>
<protein>
    <submittedName>
        <fullName evidence="3">ROK family protein</fullName>
    </submittedName>
</protein>
<accession>A0ABV9E3N5</accession>